<sequence length="72" mass="8151">MGRLKTPTQTADVTGLLLNGIDLVLPDKKKISKRIMKKLEEGWGSCAVPGQFDSSKKRIEEYLLQKCFKLQK</sequence>
<name>A0A366L0R2_9SPHI</name>
<protein>
    <submittedName>
        <fullName evidence="1">Uncharacterized protein</fullName>
    </submittedName>
</protein>
<dbReference type="AlphaFoldDB" id="A0A366L0R2"/>
<accession>A0A366L0R2</accession>
<evidence type="ECO:0000313" key="2">
    <source>
        <dbReference type="Proteomes" id="UP000252081"/>
    </source>
</evidence>
<gene>
    <name evidence="1" type="ORF">DRW42_13260</name>
</gene>
<reference evidence="1 2" key="1">
    <citation type="submission" date="2018-07" db="EMBL/GenBank/DDBJ databases">
        <title>A draft genome of a endophytic bacteria, a new species of Pedobacter.</title>
        <authorList>
            <person name="Zhang Z.D."/>
            <person name="Chen Z.J."/>
        </authorList>
    </citation>
    <scope>NUCLEOTIDE SEQUENCE [LARGE SCALE GENOMIC DNA]</scope>
    <source>
        <strain evidence="1 2">RS10</strain>
    </source>
</reference>
<dbReference type="RefSeq" id="WP_113949305.1">
    <property type="nucleotide sequence ID" value="NZ_QNQU01000010.1"/>
</dbReference>
<evidence type="ECO:0000313" key="1">
    <source>
        <dbReference type="EMBL" id="RBQ06742.1"/>
    </source>
</evidence>
<proteinExistence type="predicted"/>
<dbReference type="EMBL" id="QNQU01000010">
    <property type="protein sequence ID" value="RBQ06742.1"/>
    <property type="molecule type" value="Genomic_DNA"/>
</dbReference>
<organism evidence="1 2">
    <name type="scientific">Pedobacter miscanthi</name>
    <dbReference type="NCBI Taxonomy" id="2259170"/>
    <lineage>
        <taxon>Bacteria</taxon>
        <taxon>Pseudomonadati</taxon>
        <taxon>Bacteroidota</taxon>
        <taxon>Sphingobacteriia</taxon>
        <taxon>Sphingobacteriales</taxon>
        <taxon>Sphingobacteriaceae</taxon>
        <taxon>Pedobacter</taxon>
    </lineage>
</organism>
<dbReference type="Proteomes" id="UP000252081">
    <property type="component" value="Unassembled WGS sequence"/>
</dbReference>
<keyword evidence="2" id="KW-1185">Reference proteome</keyword>
<comment type="caution">
    <text evidence="1">The sequence shown here is derived from an EMBL/GenBank/DDBJ whole genome shotgun (WGS) entry which is preliminary data.</text>
</comment>